<keyword evidence="3" id="KW-0418">Kinase</keyword>
<dbReference type="PROSITE" id="PS51219">
    <property type="entry name" value="DPCK"/>
    <property type="match status" value="1"/>
</dbReference>
<name>A0ABP9S958_9ACTN</name>
<dbReference type="SUPFAM" id="SSF52540">
    <property type="entry name" value="P-loop containing nucleoside triphosphate hydrolases"/>
    <property type="match status" value="1"/>
</dbReference>
<dbReference type="PANTHER" id="PTHR10695:SF46">
    <property type="entry name" value="BIFUNCTIONAL COENZYME A SYNTHASE-RELATED"/>
    <property type="match status" value="1"/>
</dbReference>
<protein>
    <recommendedName>
        <fullName evidence="3 4">Dephospho-CoA kinase</fullName>
        <ecNumber evidence="3 4">2.7.1.24</ecNumber>
    </recommendedName>
    <alternativeName>
        <fullName evidence="3">Dephosphocoenzyme A kinase</fullName>
    </alternativeName>
</protein>
<dbReference type="HAMAP" id="MF_00376">
    <property type="entry name" value="Dephospho_CoA_kinase"/>
    <property type="match status" value="1"/>
</dbReference>
<proteinExistence type="inferred from homology"/>
<dbReference type="Pfam" id="PF01121">
    <property type="entry name" value="CoaE"/>
    <property type="match status" value="1"/>
</dbReference>
<feature type="binding site" evidence="3">
    <location>
        <begin position="12"/>
        <end position="17"/>
    </location>
    <ligand>
        <name>ATP</name>
        <dbReference type="ChEBI" id="CHEBI:30616"/>
    </ligand>
</feature>
<keyword evidence="1 3" id="KW-0547">Nucleotide-binding</keyword>
<dbReference type="Proteomes" id="UP001501570">
    <property type="component" value="Unassembled WGS sequence"/>
</dbReference>
<keyword evidence="2 3" id="KW-0067">ATP-binding</keyword>
<keyword evidence="3" id="KW-0963">Cytoplasm</keyword>
<dbReference type="PANTHER" id="PTHR10695">
    <property type="entry name" value="DEPHOSPHO-COA KINASE-RELATED"/>
    <property type="match status" value="1"/>
</dbReference>
<evidence type="ECO:0000256" key="2">
    <source>
        <dbReference type="ARBA" id="ARBA00022840"/>
    </source>
</evidence>
<keyword evidence="3" id="KW-0173">Coenzyme A biosynthesis</keyword>
<keyword evidence="6" id="KW-1185">Reference proteome</keyword>
<keyword evidence="3" id="KW-0808">Transferase</keyword>
<evidence type="ECO:0000256" key="3">
    <source>
        <dbReference type="HAMAP-Rule" id="MF_00376"/>
    </source>
</evidence>
<dbReference type="NCBIfam" id="TIGR00152">
    <property type="entry name" value="dephospho-CoA kinase"/>
    <property type="match status" value="1"/>
</dbReference>
<comment type="caution">
    <text evidence="5">The sequence shown here is derived from an EMBL/GenBank/DDBJ whole genome shotgun (WGS) entry which is preliminary data.</text>
</comment>
<comment type="similarity">
    <text evidence="3">Belongs to the CoaE family.</text>
</comment>
<evidence type="ECO:0000256" key="1">
    <source>
        <dbReference type="ARBA" id="ARBA00022741"/>
    </source>
</evidence>
<dbReference type="EMBL" id="BAABJQ010000016">
    <property type="protein sequence ID" value="GAA5191975.1"/>
    <property type="molecule type" value="Genomic_DNA"/>
</dbReference>
<evidence type="ECO:0000313" key="6">
    <source>
        <dbReference type="Proteomes" id="UP001501570"/>
    </source>
</evidence>
<accession>A0ABP9S958</accession>
<reference evidence="6" key="1">
    <citation type="journal article" date="2019" name="Int. J. Syst. Evol. Microbiol.">
        <title>The Global Catalogue of Microorganisms (GCM) 10K type strain sequencing project: providing services to taxonomists for standard genome sequencing and annotation.</title>
        <authorList>
            <consortium name="The Broad Institute Genomics Platform"/>
            <consortium name="The Broad Institute Genome Sequencing Center for Infectious Disease"/>
            <person name="Wu L."/>
            <person name="Ma J."/>
        </authorList>
    </citation>
    <scope>NUCLEOTIDE SEQUENCE [LARGE SCALE GENOMIC DNA]</scope>
    <source>
        <strain evidence="6">JCM 18304</strain>
    </source>
</reference>
<organism evidence="5 6">
    <name type="scientific">Rugosimonospora acidiphila</name>
    <dbReference type="NCBI Taxonomy" id="556531"/>
    <lineage>
        <taxon>Bacteria</taxon>
        <taxon>Bacillati</taxon>
        <taxon>Actinomycetota</taxon>
        <taxon>Actinomycetes</taxon>
        <taxon>Micromonosporales</taxon>
        <taxon>Micromonosporaceae</taxon>
        <taxon>Rugosimonospora</taxon>
    </lineage>
</organism>
<evidence type="ECO:0000313" key="5">
    <source>
        <dbReference type="EMBL" id="GAA5191975.1"/>
    </source>
</evidence>
<dbReference type="InterPro" id="IPR001977">
    <property type="entry name" value="Depp_CoAkinase"/>
</dbReference>
<evidence type="ECO:0000256" key="4">
    <source>
        <dbReference type="NCBIfam" id="TIGR00152"/>
    </source>
</evidence>
<dbReference type="EC" id="2.7.1.24" evidence="3 4"/>
<dbReference type="Gene3D" id="3.40.50.300">
    <property type="entry name" value="P-loop containing nucleotide triphosphate hydrolases"/>
    <property type="match status" value="1"/>
</dbReference>
<comment type="subcellular location">
    <subcellularLocation>
        <location evidence="3">Cytoplasm</location>
    </subcellularLocation>
</comment>
<dbReference type="CDD" id="cd02022">
    <property type="entry name" value="DPCK"/>
    <property type="match status" value="1"/>
</dbReference>
<dbReference type="InterPro" id="IPR027417">
    <property type="entry name" value="P-loop_NTPase"/>
</dbReference>
<comment type="catalytic activity">
    <reaction evidence="3">
        <text>3'-dephospho-CoA + ATP = ADP + CoA + H(+)</text>
        <dbReference type="Rhea" id="RHEA:18245"/>
        <dbReference type="ChEBI" id="CHEBI:15378"/>
        <dbReference type="ChEBI" id="CHEBI:30616"/>
        <dbReference type="ChEBI" id="CHEBI:57287"/>
        <dbReference type="ChEBI" id="CHEBI:57328"/>
        <dbReference type="ChEBI" id="CHEBI:456216"/>
        <dbReference type="EC" id="2.7.1.24"/>
    </reaction>
</comment>
<sequence length="198" mass="21348">MIVKVGLTGGIGAGKSEVARRLAELGARVIDADQLAREVVAPGTDGLAEVVSVFGPEVLGPDGALDRPALGRRVFGDDEARRRLESIIHPRVRARTAELVAEAPSGSIVVNDVPLLVETGQGKGFDLVVVVQADESTRLRRLMDVRGMSESEARARIAAQATDEQRRAVADVVLTNDGTLEELRTQVDAMWRRRLRPI</sequence>
<gene>
    <name evidence="3" type="primary">coaE</name>
    <name evidence="5" type="ORF">GCM10023322_50550</name>
</gene>
<comment type="pathway">
    <text evidence="3">Cofactor biosynthesis; coenzyme A biosynthesis; CoA from (R)-pantothenate: step 5/5.</text>
</comment>
<comment type="function">
    <text evidence="3">Catalyzes the phosphorylation of the 3'-hydroxyl group of dephosphocoenzyme A to form coenzyme A.</text>
</comment>
<dbReference type="NCBIfam" id="NF002879">
    <property type="entry name" value="PRK03333.1"/>
    <property type="match status" value="1"/>
</dbReference>